<reference evidence="2 3" key="1">
    <citation type="submission" date="2019-08" db="EMBL/GenBank/DDBJ databases">
        <authorList>
            <person name="Peeters C."/>
        </authorList>
    </citation>
    <scope>NUCLEOTIDE SEQUENCE [LARGE SCALE GENOMIC DNA]</scope>
    <source>
        <strain evidence="2 3">LMG 31011</strain>
    </source>
</reference>
<keyword evidence="1" id="KW-1133">Transmembrane helix</keyword>
<keyword evidence="1" id="KW-0812">Transmembrane</keyword>
<gene>
    <name evidence="2" type="ORF">PAQ31011_02322</name>
</gene>
<proteinExistence type="predicted"/>
<keyword evidence="1" id="KW-0472">Membrane</keyword>
<dbReference type="Proteomes" id="UP000366819">
    <property type="component" value="Unassembled WGS sequence"/>
</dbReference>
<protein>
    <submittedName>
        <fullName evidence="2">Uncharacterized protein</fullName>
    </submittedName>
</protein>
<dbReference type="AlphaFoldDB" id="A0A5E4UXR9"/>
<evidence type="ECO:0000256" key="1">
    <source>
        <dbReference type="SAM" id="Phobius"/>
    </source>
</evidence>
<organism evidence="2 3">
    <name type="scientific">Pandoraea aquatica</name>
    <dbReference type="NCBI Taxonomy" id="2508290"/>
    <lineage>
        <taxon>Bacteria</taxon>
        <taxon>Pseudomonadati</taxon>
        <taxon>Pseudomonadota</taxon>
        <taxon>Betaproteobacteria</taxon>
        <taxon>Burkholderiales</taxon>
        <taxon>Burkholderiaceae</taxon>
        <taxon>Pandoraea</taxon>
    </lineage>
</organism>
<dbReference type="EMBL" id="CABPSN010000003">
    <property type="protein sequence ID" value="VVE04711.1"/>
    <property type="molecule type" value="Genomic_DNA"/>
</dbReference>
<evidence type="ECO:0000313" key="3">
    <source>
        <dbReference type="Proteomes" id="UP000366819"/>
    </source>
</evidence>
<name>A0A5E4UXR9_9BURK</name>
<feature type="transmembrane region" description="Helical" evidence="1">
    <location>
        <begin position="64"/>
        <end position="81"/>
    </location>
</feature>
<keyword evidence="3" id="KW-1185">Reference proteome</keyword>
<accession>A0A5E4UXR9</accession>
<evidence type="ECO:0000313" key="2">
    <source>
        <dbReference type="EMBL" id="VVE04711.1"/>
    </source>
</evidence>
<sequence>MCPQASRPHPRAAPDVTAPGTIRAIMQLCCIYYTVANCVRASPHLSMIRFSVWLYRLAGWERTALTLLVLVPLWALVYWALQGVAP</sequence>